<evidence type="ECO:0000256" key="1">
    <source>
        <dbReference type="ARBA" id="ARBA00007435"/>
    </source>
</evidence>
<dbReference type="PANTHER" id="PTHR34477">
    <property type="entry name" value="UPF0213 PROTEIN YHBQ"/>
    <property type="match status" value="1"/>
</dbReference>
<dbReference type="Pfam" id="PF01541">
    <property type="entry name" value="GIY-YIG"/>
    <property type="match status" value="1"/>
</dbReference>
<dbReference type="OrthoDB" id="9807770at2"/>
<dbReference type="PANTHER" id="PTHR34477:SF5">
    <property type="entry name" value="BSL5627 PROTEIN"/>
    <property type="match status" value="1"/>
</dbReference>
<dbReference type="AlphaFoldDB" id="A0A259U0E5"/>
<dbReference type="InterPro" id="IPR035901">
    <property type="entry name" value="GIY-YIG_endonuc_sf"/>
</dbReference>
<evidence type="ECO:0000259" key="2">
    <source>
        <dbReference type="PROSITE" id="PS50164"/>
    </source>
</evidence>
<dbReference type="SUPFAM" id="SSF82771">
    <property type="entry name" value="GIY-YIG endonuclease"/>
    <property type="match status" value="1"/>
</dbReference>
<dbReference type="InterPro" id="IPR050190">
    <property type="entry name" value="UPF0213_domain"/>
</dbReference>
<proteinExistence type="inferred from homology"/>
<dbReference type="RefSeq" id="WP_094548494.1">
    <property type="nucleotide sequence ID" value="NZ_MQWB01000001.1"/>
</dbReference>
<accession>A0A259U0E5</accession>
<dbReference type="Gene3D" id="3.40.1440.10">
    <property type="entry name" value="GIY-YIG endonuclease"/>
    <property type="match status" value="1"/>
</dbReference>
<feature type="domain" description="GIY-YIG" evidence="2">
    <location>
        <begin position="2"/>
        <end position="77"/>
    </location>
</feature>
<name>A0A259U0E5_9BACT</name>
<dbReference type="CDD" id="cd10448">
    <property type="entry name" value="GIY-YIG_unchar_3"/>
    <property type="match status" value="1"/>
</dbReference>
<evidence type="ECO:0000313" key="3">
    <source>
        <dbReference type="EMBL" id="OZC03294.1"/>
    </source>
</evidence>
<comment type="caution">
    <text evidence="3">The sequence shown here is derived from an EMBL/GenBank/DDBJ whole genome shotgun (WGS) entry which is preliminary data.</text>
</comment>
<organism evidence="3 4">
    <name type="scientific">Rubricoccus marinus</name>
    <dbReference type="NCBI Taxonomy" id="716817"/>
    <lineage>
        <taxon>Bacteria</taxon>
        <taxon>Pseudomonadati</taxon>
        <taxon>Rhodothermota</taxon>
        <taxon>Rhodothermia</taxon>
        <taxon>Rhodothermales</taxon>
        <taxon>Rubricoccaceae</taxon>
        <taxon>Rubricoccus</taxon>
    </lineage>
</organism>
<dbReference type="PROSITE" id="PS50164">
    <property type="entry name" value="GIY_YIG"/>
    <property type="match status" value="1"/>
</dbReference>
<reference evidence="3 4" key="1">
    <citation type="submission" date="2016-11" db="EMBL/GenBank/DDBJ databases">
        <title>Study of marine rhodopsin-containing bacteria.</title>
        <authorList>
            <person name="Yoshizawa S."/>
            <person name="Kumagai Y."/>
            <person name="Kogure K."/>
        </authorList>
    </citation>
    <scope>NUCLEOTIDE SEQUENCE [LARGE SCALE GENOMIC DNA]</scope>
    <source>
        <strain evidence="3 4">SG-29</strain>
    </source>
</reference>
<evidence type="ECO:0000313" key="4">
    <source>
        <dbReference type="Proteomes" id="UP000216446"/>
    </source>
</evidence>
<dbReference type="InParanoid" id="A0A259U0E5"/>
<sequence>MKPMWVYILANRYDTVLYVGVTNDIERRLFEHRSGRSGFTSRYRVTKLVYAEEHRWARDAIAREKEIKGWRRAKKLALVQRENPDLRDLSPPEASGGTA</sequence>
<gene>
    <name evidence="3" type="ORF">BSZ36_10070</name>
</gene>
<protein>
    <recommendedName>
        <fullName evidence="2">GIY-YIG domain-containing protein</fullName>
    </recommendedName>
</protein>
<dbReference type="EMBL" id="MQWB01000001">
    <property type="protein sequence ID" value="OZC03294.1"/>
    <property type="molecule type" value="Genomic_DNA"/>
</dbReference>
<dbReference type="Proteomes" id="UP000216446">
    <property type="component" value="Unassembled WGS sequence"/>
</dbReference>
<comment type="similarity">
    <text evidence="1">Belongs to the UPF0213 family.</text>
</comment>
<dbReference type="FunCoup" id="A0A259U0E5">
    <property type="interactions" value="66"/>
</dbReference>
<dbReference type="InterPro" id="IPR000305">
    <property type="entry name" value="GIY-YIG_endonuc"/>
</dbReference>
<keyword evidence="4" id="KW-1185">Reference proteome</keyword>